<comment type="caution">
    <text evidence="2">The sequence shown here is derived from an EMBL/GenBank/DDBJ whole genome shotgun (WGS) entry which is preliminary data.</text>
</comment>
<dbReference type="AlphaFoldDB" id="A0AAV7IQQ6"/>
<organism evidence="2 3">
    <name type="scientific">Cotesia glomerata</name>
    <name type="common">Lepidopteran parasitic wasp</name>
    <name type="synonym">Apanteles glomeratus</name>
    <dbReference type="NCBI Taxonomy" id="32391"/>
    <lineage>
        <taxon>Eukaryota</taxon>
        <taxon>Metazoa</taxon>
        <taxon>Ecdysozoa</taxon>
        <taxon>Arthropoda</taxon>
        <taxon>Hexapoda</taxon>
        <taxon>Insecta</taxon>
        <taxon>Pterygota</taxon>
        <taxon>Neoptera</taxon>
        <taxon>Endopterygota</taxon>
        <taxon>Hymenoptera</taxon>
        <taxon>Apocrita</taxon>
        <taxon>Ichneumonoidea</taxon>
        <taxon>Braconidae</taxon>
        <taxon>Microgastrinae</taxon>
        <taxon>Cotesia</taxon>
    </lineage>
</organism>
<dbReference type="Proteomes" id="UP000826195">
    <property type="component" value="Unassembled WGS sequence"/>
</dbReference>
<dbReference type="EMBL" id="JAHXZJ010001119">
    <property type="protein sequence ID" value="KAH0554107.1"/>
    <property type="molecule type" value="Genomic_DNA"/>
</dbReference>
<accession>A0AAV7IQQ6</accession>
<sequence>MVLGRKCWMLDTSERESWSYLQTEKDRIRITNRPLLEYPVWDSTSDLVSYREGPDPLCRSFANGTVRVAQELLREQSRLNVNKLQATLDAEFNACISVINNTIELSECLCMLVGFPSILSLVVLTIAVAVPSGIFLTLEYYTKELVPRNPQKSYSISYQHNVLSQPSYIYFEPSSVQDGVKCPKYTKPRKANFTLSV</sequence>
<evidence type="ECO:0000256" key="1">
    <source>
        <dbReference type="SAM" id="Phobius"/>
    </source>
</evidence>
<keyword evidence="1" id="KW-0472">Membrane</keyword>
<name>A0AAV7IQQ6_COTGL</name>
<proteinExistence type="predicted"/>
<keyword evidence="3" id="KW-1185">Reference proteome</keyword>
<keyword evidence="1" id="KW-0812">Transmembrane</keyword>
<gene>
    <name evidence="2" type="ORF">KQX54_007643</name>
</gene>
<keyword evidence="1" id="KW-1133">Transmembrane helix</keyword>
<reference evidence="2 3" key="1">
    <citation type="journal article" date="2021" name="J. Hered.">
        <title>A chromosome-level genome assembly of the parasitoid wasp, Cotesia glomerata (Hymenoptera: Braconidae).</title>
        <authorList>
            <person name="Pinto B.J."/>
            <person name="Weis J.J."/>
            <person name="Gamble T."/>
            <person name="Ode P.J."/>
            <person name="Paul R."/>
            <person name="Zaspel J.M."/>
        </authorList>
    </citation>
    <scope>NUCLEOTIDE SEQUENCE [LARGE SCALE GENOMIC DNA]</scope>
    <source>
        <strain evidence="2">CgM1</strain>
    </source>
</reference>
<protein>
    <submittedName>
        <fullName evidence="2">Uncharacterized protein</fullName>
    </submittedName>
</protein>
<evidence type="ECO:0000313" key="3">
    <source>
        <dbReference type="Proteomes" id="UP000826195"/>
    </source>
</evidence>
<feature type="transmembrane region" description="Helical" evidence="1">
    <location>
        <begin position="118"/>
        <end position="138"/>
    </location>
</feature>
<evidence type="ECO:0000313" key="2">
    <source>
        <dbReference type="EMBL" id="KAH0554107.1"/>
    </source>
</evidence>